<dbReference type="InterPro" id="IPR012588">
    <property type="entry name" value="Exosome-assoc_fac_Rrp6_N"/>
</dbReference>
<name>A0AA43QIP6_9LECA</name>
<dbReference type="GO" id="GO:0071038">
    <property type="term" value="P:TRAMP-dependent tRNA surveillance pathway"/>
    <property type="evidence" value="ECO:0007669"/>
    <property type="project" value="TreeGrafter"/>
</dbReference>
<keyword evidence="2" id="KW-0698">rRNA processing</keyword>
<dbReference type="GO" id="GO:0071035">
    <property type="term" value="P:nuclear polyadenylation-dependent rRNA catabolic process"/>
    <property type="evidence" value="ECO:0007669"/>
    <property type="project" value="TreeGrafter"/>
</dbReference>
<dbReference type="InterPro" id="IPR044876">
    <property type="entry name" value="HRDC_dom_sf"/>
</dbReference>
<keyword evidence="3" id="KW-0540">Nuclease</keyword>
<dbReference type="PANTHER" id="PTHR12124:SF47">
    <property type="entry name" value="EXOSOME COMPONENT 10"/>
    <property type="match status" value="1"/>
</dbReference>
<dbReference type="GO" id="GO:0071044">
    <property type="term" value="P:histone mRNA catabolic process"/>
    <property type="evidence" value="ECO:0007669"/>
    <property type="project" value="TreeGrafter"/>
</dbReference>
<feature type="domain" description="HRDC" evidence="10">
    <location>
        <begin position="454"/>
        <end position="535"/>
    </location>
</feature>
<evidence type="ECO:0000256" key="1">
    <source>
        <dbReference type="ARBA" id="ARBA00004123"/>
    </source>
</evidence>
<feature type="region of interest" description="Disordered" evidence="9">
    <location>
        <begin position="642"/>
        <end position="820"/>
    </location>
</feature>
<feature type="compositionally biased region" description="Polar residues" evidence="9">
    <location>
        <begin position="788"/>
        <end position="798"/>
    </location>
</feature>
<dbReference type="SUPFAM" id="SSF53098">
    <property type="entry name" value="Ribonuclease H-like"/>
    <property type="match status" value="1"/>
</dbReference>
<evidence type="ECO:0000256" key="4">
    <source>
        <dbReference type="ARBA" id="ARBA00022801"/>
    </source>
</evidence>
<evidence type="ECO:0000259" key="10">
    <source>
        <dbReference type="PROSITE" id="PS50967"/>
    </source>
</evidence>
<dbReference type="PROSITE" id="PS50967">
    <property type="entry name" value="HRDC"/>
    <property type="match status" value="1"/>
</dbReference>
<organism evidence="11 12">
    <name type="scientific">Ramalina farinacea</name>
    <dbReference type="NCBI Taxonomy" id="258253"/>
    <lineage>
        <taxon>Eukaryota</taxon>
        <taxon>Fungi</taxon>
        <taxon>Dikarya</taxon>
        <taxon>Ascomycota</taxon>
        <taxon>Pezizomycotina</taxon>
        <taxon>Lecanoromycetes</taxon>
        <taxon>OSLEUM clade</taxon>
        <taxon>Lecanoromycetidae</taxon>
        <taxon>Lecanorales</taxon>
        <taxon>Lecanorineae</taxon>
        <taxon>Ramalinaceae</taxon>
        <taxon>Ramalina</taxon>
    </lineage>
</organism>
<gene>
    <name evidence="11" type="primary">RRP6</name>
    <name evidence="11" type="ORF">OHK93_000164</name>
</gene>
<dbReference type="InterPro" id="IPR012337">
    <property type="entry name" value="RNaseH-like_sf"/>
</dbReference>
<evidence type="ECO:0000313" key="11">
    <source>
        <dbReference type="EMBL" id="MDI1485030.1"/>
    </source>
</evidence>
<accession>A0AA43QIP6</accession>
<evidence type="ECO:0000256" key="3">
    <source>
        <dbReference type="ARBA" id="ARBA00022722"/>
    </source>
</evidence>
<keyword evidence="7" id="KW-0539">Nucleus</keyword>
<dbReference type="PANTHER" id="PTHR12124">
    <property type="entry name" value="POLYMYOSITIS/SCLERODERMA AUTOANTIGEN-RELATED"/>
    <property type="match status" value="1"/>
</dbReference>
<keyword evidence="6" id="KW-0269">Exonuclease</keyword>
<protein>
    <submittedName>
        <fullName evidence="11">Exosome nuclease subunit</fullName>
    </submittedName>
</protein>
<dbReference type="GO" id="GO:0005730">
    <property type="term" value="C:nucleolus"/>
    <property type="evidence" value="ECO:0007669"/>
    <property type="project" value="TreeGrafter"/>
</dbReference>
<dbReference type="InterPro" id="IPR049559">
    <property type="entry name" value="Rrp6p-like_exo"/>
</dbReference>
<dbReference type="GO" id="GO:0071051">
    <property type="term" value="P:poly(A)-dependent snoRNA 3'-end processing"/>
    <property type="evidence" value="ECO:0007669"/>
    <property type="project" value="TreeGrafter"/>
</dbReference>
<dbReference type="SMART" id="SM00341">
    <property type="entry name" value="HRDC"/>
    <property type="match status" value="1"/>
</dbReference>
<reference evidence="11" key="1">
    <citation type="journal article" date="2023" name="Genome Biol. Evol.">
        <title>First Whole Genome Sequence and Flow Cytometry Genome Size Data for the Lichen-Forming Fungus Ramalina farinacea (Ascomycota).</title>
        <authorList>
            <person name="Llewellyn T."/>
            <person name="Mian S."/>
            <person name="Hill R."/>
            <person name="Leitch I.J."/>
            <person name="Gaya E."/>
        </authorList>
    </citation>
    <scope>NUCLEOTIDE SEQUENCE</scope>
    <source>
        <strain evidence="11">LIQ254RAFAR</strain>
    </source>
</reference>
<dbReference type="FunFam" id="1.10.150.80:FF:000001">
    <property type="entry name" value="Putative exosome component 10"/>
    <property type="match status" value="1"/>
</dbReference>
<feature type="compositionally biased region" description="Polar residues" evidence="9">
    <location>
        <begin position="682"/>
        <end position="701"/>
    </location>
</feature>
<dbReference type="Pfam" id="PF00570">
    <property type="entry name" value="HRDC"/>
    <property type="match status" value="1"/>
</dbReference>
<dbReference type="FunFam" id="3.30.420.10:FF:000059">
    <property type="entry name" value="Exosome complex exonuclease Rrp6"/>
    <property type="match status" value="1"/>
</dbReference>
<dbReference type="AlphaFoldDB" id="A0AA43QIP6"/>
<evidence type="ECO:0000313" key="12">
    <source>
        <dbReference type="Proteomes" id="UP001161017"/>
    </source>
</evidence>
<dbReference type="CDD" id="cd06147">
    <property type="entry name" value="Rrp6p_like_exo"/>
    <property type="match status" value="1"/>
</dbReference>
<evidence type="ECO:0000256" key="5">
    <source>
        <dbReference type="ARBA" id="ARBA00022835"/>
    </source>
</evidence>
<dbReference type="GO" id="GO:0071039">
    <property type="term" value="P:nuclear polyadenylation-dependent CUT catabolic process"/>
    <property type="evidence" value="ECO:0007669"/>
    <property type="project" value="TreeGrafter"/>
</dbReference>
<evidence type="ECO:0000256" key="2">
    <source>
        <dbReference type="ARBA" id="ARBA00022552"/>
    </source>
</evidence>
<feature type="compositionally biased region" description="Polar residues" evidence="9">
    <location>
        <begin position="709"/>
        <end position="721"/>
    </location>
</feature>
<comment type="caution">
    <text evidence="11">The sequence shown here is derived from an EMBL/GenBank/DDBJ whole genome shotgun (WGS) entry which is preliminary data.</text>
</comment>
<dbReference type="InterPro" id="IPR002121">
    <property type="entry name" value="HRDC_dom"/>
</dbReference>
<dbReference type="EMBL" id="JAPUFD010000001">
    <property type="protein sequence ID" value="MDI1485030.1"/>
    <property type="molecule type" value="Genomic_DNA"/>
</dbReference>
<keyword evidence="4" id="KW-0378">Hydrolase</keyword>
<dbReference type="Gene3D" id="3.30.420.10">
    <property type="entry name" value="Ribonuclease H-like superfamily/Ribonuclease H"/>
    <property type="match status" value="1"/>
</dbReference>
<feature type="compositionally biased region" description="Polar residues" evidence="9">
    <location>
        <begin position="661"/>
        <end position="673"/>
    </location>
</feature>
<proteinExistence type="inferred from homology"/>
<dbReference type="GO" id="GO:0071040">
    <property type="term" value="P:nuclear polyadenylation-dependent antisense transcript catabolic process"/>
    <property type="evidence" value="ECO:0007669"/>
    <property type="project" value="TreeGrafter"/>
</dbReference>
<dbReference type="Pfam" id="PF01612">
    <property type="entry name" value="DNA_pol_A_exo1"/>
    <property type="match status" value="1"/>
</dbReference>
<dbReference type="SMART" id="SM00474">
    <property type="entry name" value="35EXOc"/>
    <property type="match status" value="1"/>
</dbReference>
<evidence type="ECO:0000256" key="7">
    <source>
        <dbReference type="ARBA" id="ARBA00023242"/>
    </source>
</evidence>
<keyword evidence="12" id="KW-1185">Reference proteome</keyword>
<evidence type="ECO:0000256" key="9">
    <source>
        <dbReference type="SAM" id="MobiDB-lite"/>
    </source>
</evidence>
<dbReference type="GO" id="GO:0000176">
    <property type="term" value="C:nuclear exosome (RNase complex)"/>
    <property type="evidence" value="ECO:0007669"/>
    <property type="project" value="InterPro"/>
</dbReference>
<dbReference type="InterPro" id="IPR002562">
    <property type="entry name" value="3'-5'_exonuclease_dom"/>
</dbReference>
<dbReference type="GO" id="GO:0000467">
    <property type="term" value="P:exonucleolytic trimming to generate mature 3'-end of 5.8S rRNA from tricistronic rRNA transcript (SSU-rRNA, 5.8S rRNA, LSU-rRNA)"/>
    <property type="evidence" value="ECO:0007669"/>
    <property type="project" value="InterPro"/>
</dbReference>
<evidence type="ECO:0000256" key="6">
    <source>
        <dbReference type="ARBA" id="ARBA00022839"/>
    </source>
</evidence>
<comment type="subcellular location">
    <subcellularLocation>
        <location evidence="1">Nucleus</location>
    </subcellularLocation>
</comment>
<dbReference type="GO" id="GO:0071036">
    <property type="term" value="P:nuclear polyadenylation-dependent snoRNA catabolic process"/>
    <property type="evidence" value="ECO:0007669"/>
    <property type="project" value="TreeGrafter"/>
</dbReference>
<dbReference type="Pfam" id="PF08066">
    <property type="entry name" value="PMC2NT"/>
    <property type="match status" value="1"/>
</dbReference>
<dbReference type="SUPFAM" id="SSF47819">
    <property type="entry name" value="HRDC-like"/>
    <property type="match status" value="1"/>
</dbReference>
<dbReference type="InterPro" id="IPR010997">
    <property type="entry name" value="HRDC-like_sf"/>
</dbReference>
<dbReference type="GO" id="GO:0000166">
    <property type="term" value="F:nucleotide binding"/>
    <property type="evidence" value="ECO:0007669"/>
    <property type="project" value="InterPro"/>
</dbReference>
<comment type="similarity">
    <text evidence="8">Belongs to the exosome component 10/RRP6 family.</text>
</comment>
<dbReference type="InterPro" id="IPR036397">
    <property type="entry name" value="RNaseH_sf"/>
</dbReference>
<evidence type="ECO:0000256" key="8">
    <source>
        <dbReference type="ARBA" id="ARBA00043957"/>
    </source>
</evidence>
<feature type="compositionally biased region" description="Basic and acidic residues" evidence="9">
    <location>
        <begin position="642"/>
        <end position="659"/>
    </location>
</feature>
<dbReference type="Gene3D" id="1.10.150.80">
    <property type="entry name" value="HRDC domain"/>
    <property type="match status" value="1"/>
</dbReference>
<dbReference type="InterPro" id="IPR045092">
    <property type="entry name" value="Rrp6-like"/>
</dbReference>
<dbReference type="GO" id="GO:0003727">
    <property type="term" value="F:single-stranded RNA binding"/>
    <property type="evidence" value="ECO:0007669"/>
    <property type="project" value="TreeGrafter"/>
</dbReference>
<dbReference type="GO" id="GO:0000175">
    <property type="term" value="F:3'-5'-RNA exonuclease activity"/>
    <property type="evidence" value="ECO:0007669"/>
    <property type="project" value="InterPro"/>
</dbReference>
<dbReference type="Proteomes" id="UP001161017">
    <property type="component" value="Unassembled WGS sequence"/>
</dbReference>
<keyword evidence="5" id="KW-0271">Exosome</keyword>
<sequence length="820" mass="92214">MSGMNGTISFQELNDGITTALLDATRTAGQISGEDLAFQRSSNPTLVPLLDRQTSRLLSLVNNLGQHATSGGPVAHTRIKDLDSLEDNWTHLIEVFDHLLERADACLDEFTGVITRLSPSQEELIKNPPNLPGRKKLDRAFQTQNIAKPQLLFQHPSSNHNETSFKPLLNAKPHAIVPLEASIRLEDSENEPKHYVHPYESEIQLAPTPASATVRAEPIPYLPFESTQATLVDTPEGVRLMLDELKSASEIAIDLEHHDEHSYIGLVSLMQISTRQKDWVVDTLKPWRQDLQILNQVFADPSILKIFHGSNMDIIWLQRDLGLYIVGLFDTYHASWALHYPKHSLAFLLKKFIDFDAAKQYQTADWRIRPLPEQMFDYARSDTHFLLYIFDQMRNELIDKSDRTHPDGDLIDSVMRDSKQECLQRYERSPYDDKYGLGHLGWYNMLSRSSALLIPEQFSVFRRLHQWRDEVARDEDESPSVVMPKRFLFDIAHALPMDVQSLVSCTRHTVSKSFQARKQELVKVIKEARAAGAQGPEMKQLFGEIEFKGLGRHAGISGNSATATASAHVQMTSTPTATEAASTADAMKPTDQLDFRQKSSAFWGSSMIGPRSVPAVRGSTSLERLYLTLPLPPLSTEVFMRETDEEPNRSSELPLKLEEPAQQQQVSNRTASVDESFVIRGSRSSNLNGEMSTRPTRSTASGGVADTVDNVSMEDTASTQRAGEDETQQSKRKHEVQERRREKKRLKLEQTLGAREGQEGDEEEPFDYESAPSVIHAKIGQEGKDSASKSANPYSKSLNAPKGMRKIQKELPGKSFTFKK</sequence>
<dbReference type="GO" id="GO:0071037">
    <property type="term" value="P:nuclear polyadenylation-dependent snRNA catabolic process"/>
    <property type="evidence" value="ECO:0007669"/>
    <property type="project" value="TreeGrafter"/>
</dbReference>